<protein>
    <submittedName>
        <fullName evidence="2">Uncharacterized protein</fullName>
    </submittedName>
</protein>
<comment type="caution">
    <text evidence="2">The sequence shown here is derived from an EMBL/GenBank/DDBJ whole genome shotgun (WGS) entry which is preliminary data.</text>
</comment>
<dbReference type="VEuPathDB" id="TriTrypDB:TcBrA4_0063310"/>
<dbReference type="VEuPathDB" id="TriTrypDB:TcYC6_0068150"/>
<name>A0A2V2VI40_TRYCR</name>
<evidence type="ECO:0000313" key="1">
    <source>
        <dbReference type="EMBL" id="KAF5225483.1"/>
    </source>
</evidence>
<reference evidence="2 3" key="1">
    <citation type="journal article" date="2018" name="Microb. Genom.">
        <title>Expanding an expanded genome: long-read sequencing of Trypanosoma cruzi.</title>
        <authorList>
            <person name="Berna L."/>
            <person name="Rodriguez M."/>
            <person name="Chiribao M.L."/>
            <person name="Parodi-Talice A."/>
            <person name="Pita S."/>
            <person name="Rijo G."/>
            <person name="Alvarez-Valin F."/>
            <person name="Robello C."/>
        </authorList>
    </citation>
    <scope>NUCLEOTIDE SEQUENCE [LARGE SCALE GENOMIC DNA]</scope>
    <source>
        <strain evidence="2 3">TCC</strain>
    </source>
</reference>
<dbReference type="VEuPathDB" id="TriTrypDB:TcCL_NonESM00332"/>
<dbReference type="VEuPathDB" id="TriTrypDB:TcG_02059"/>
<dbReference type="VEuPathDB" id="TriTrypDB:BCY84_13926"/>
<reference evidence="1" key="3">
    <citation type="submission" date="2020-04" db="EMBL/GenBank/DDBJ databases">
        <authorList>
            <person name="Diaz Viraque F."/>
        </authorList>
    </citation>
    <scope>NUCLEOTIDE SEQUENCE</scope>
    <source>
        <strain evidence="1">Berenice</strain>
    </source>
</reference>
<dbReference type="EMBL" id="JABDHM010000006">
    <property type="protein sequence ID" value="KAF5225483.1"/>
    <property type="molecule type" value="Genomic_DNA"/>
</dbReference>
<sequence>MRNFPSPNCCCGSFCFCPLTPTEFLADCLLKLTLPCFTFFVSGLFLLKIKGIMSSPELKHRRMEGHMSFVPPQFQLPARPPASGFPCETDILVPGARGKGSVDGKALLLNASPTLELPKEEAVSLFTALRQHPKCASIREQLNIINEAYLEEIFCEDDAREDDTRRRVDYNAACALLKSNSSKRLSACVSCLTRGQHRQYRSHMLTYMQTGVVPKNTEEYPDMGTVIDLVQREQSSYLHKFMEETLSCEACKIEAGYNKRSGKAVEVSALHRSCWNHNYMDEHVERFAKRWWLYRLESRLLRCFSDEEASKKDSNGGDGGDAFSEIVFDLKRAEAAARAAENAKRTETVVKPVAKLTSRARQLAAQCVAATVTQRESRGEARCLPGVFIPPTLPLAVQQLDTREARLYPLAPPEQQRNDGDEEVATQEEVLSLTRPVNSVAGVSFSLRLCKSALVELSAAHLSSCRAEFQLPVRCVWHPTERRVDICMEKPLPGSRETRRNINAAAFKRLVDNEPRLPSNGRCSERGRYKSKCIAEVSFGNDIAFYSVSNCVYDVTHQHPVFRMIKMEYNCKGYNTVPDDEKTFNYESFSKREVVRMWTLLHCNPTAVLYVYRINAYSNAVIGIEQFSSVSFMTQVIGAFSSDAEIKRAWSSLRDVLQSTVSAIAQRMQLSECSKSARSVTFLLSKKKEDGVVSLCSVKACYPQQTVPLDEAVECFIEPSSRMVCRREYLPPSVWPFPDRIPYTYGPAPRACYVINRTTETRHDSAHYAKHDVWHHEPRYYTVGDDGVVRELRPADP</sequence>
<dbReference type="VEuPathDB" id="TriTrypDB:ECC02_001246"/>
<dbReference type="VEuPathDB" id="TriTrypDB:C3747_268g30"/>
<reference evidence="1 4" key="2">
    <citation type="journal article" date="2019" name="Genome Biol. Evol.">
        <title>Nanopore Sequencing Significantly Improves Genome Assembly of the Protozoan Parasite Trypanosoma cruzi.</title>
        <authorList>
            <person name="Diaz-Viraque F."/>
            <person name="Pita S."/>
            <person name="Greif G."/>
            <person name="de Souza R.C.M."/>
            <person name="Iraola G."/>
            <person name="Robello C."/>
        </authorList>
    </citation>
    <scope>NUCLEOTIDE SEQUENCE [LARGE SCALE GENOMIC DNA]</scope>
    <source>
        <strain evidence="1 4">Berenice</strain>
    </source>
</reference>
<evidence type="ECO:0000313" key="3">
    <source>
        <dbReference type="Proteomes" id="UP000246078"/>
    </source>
</evidence>
<evidence type="ECO:0000313" key="4">
    <source>
        <dbReference type="Proteomes" id="UP000583944"/>
    </source>
</evidence>
<gene>
    <name evidence="2" type="ORF">C3747_268g30</name>
    <name evidence="1" type="ORF">ECC02_001246</name>
</gene>
<organism evidence="2 3">
    <name type="scientific">Trypanosoma cruzi</name>
    <dbReference type="NCBI Taxonomy" id="5693"/>
    <lineage>
        <taxon>Eukaryota</taxon>
        <taxon>Discoba</taxon>
        <taxon>Euglenozoa</taxon>
        <taxon>Kinetoplastea</taxon>
        <taxon>Metakinetoplastina</taxon>
        <taxon>Trypanosomatida</taxon>
        <taxon>Trypanosomatidae</taxon>
        <taxon>Trypanosoma</taxon>
        <taxon>Schizotrypanum</taxon>
    </lineage>
</organism>
<dbReference type="Proteomes" id="UP000583944">
    <property type="component" value="Unassembled WGS sequence"/>
</dbReference>
<dbReference type="VEuPathDB" id="TriTrypDB:TCDM_03384"/>
<dbReference type="VEuPathDB" id="TriTrypDB:C4B63_2g47"/>
<dbReference type="VEuPathDB" id="TriTrypDB:TcCLB.508413.30"/>
<dbReference type="VEuPathDB" id="TriTrypDB:TcCLB.510755.147"/>
<dbReference type="VEuPathDB" id="TriTrypDB:TcCL_ESM12722"/>
<dbReference type="Proteomes" id="UP000246078">
    <property type="component" value="Unassembled WGS sequence"/>
</dbReference>
<dbReference type="AlphaFoldDB" id="A0A2V2VI40"/>
<accession>A0A2V2VI40</accession>
<dbReference type="VEuPathDB" id="TriTrypDB:TcCLB.510757.9"/>
<dbReference type="VEuPathDB" id="TriTrypDB:TCSYLVIO_001361"/>
<dbReference type="VEuPathDB" id="TriTrypDB:Tc_MARK_4567"/>
<dbReference type="EMBL" id="PRFC01000268">
    <property type="protein sequence ID" value="PWU95326.1"/>
    <property type="molecule type" value="Genomic_DNA"/>
</dbReference>
<proteinExistence type="predicted"/>
<evidence type="ECO:0000313" key="2">
    <source>
        <dbReference type="EMBL" id="PWU95326.1"/>
    </source>
</evidence>